<dbReference type="Pfam" id="PF06544">
    <property type="entry name" value="Prp3_C"/>
    <property type="match status" value="1"/>
</dbReference>
<dbReference type="InterPro" id="IPR016135">
    <property type="entry name" value="UBQ-conjugating_enzyme/RWD"/>
</dbReference>
<dbReference type="PROSITE" id="PS50908">
    <property type="entry name" value="RWD"/>
    <property type="match status" value="1"/>
</dbReference>
<dbReference type="Proteomes" id="UP000014760">
    <property type="component" value="Unassembled WGS sequence"/>
</dbReference>
<name>R7U433_CAPTE</name>
<reference evidence="4" key="1">
    <citation type="submission" date="2012-12" db="EMBL/GenBank/DDBJ databases">
        <authorList>
            <person name="Hellsten U."/>
            <person name="Grimwood J."/>
            <person name="Chapman J.A."/>
            <person name="Shapiro H."/>
            <person name="Aerts A."/>
            <person name="Otillar R.P."/>
            <person name="Terry A.Y."/>
            <person name="Boore J.L."/>
            <person name="Simakov O."/>
            <person name="Marletaz F."/>
            <person name="Cho S.-J."/>
            <person name="Edsinger-Gonzales E."/>
            <person name="Havlak P."/>
            <person name="Kuo D.-H."/>
            <person name="Larsson T."/>
            <person name="Lv J."/>
            <person name="Arendt D."/>
            <person name="Savage R."/>
            <person name="Osoegawa K."/>
            <person name="de Jong P."/>
            <person name="Lindberg D.R."/>
            <person name="Seaver E.C."/>
            <person name="Weisblat D.A."/>
            <person name="Putnam N.H."/>
            <person name="Grigoriev I.V."/>
            <person name="Rokhsar D.S."/>
        </authorList>
    </citation>
    <scope>NUCLEOTIDE SEQUENCE</scope>
    <source>
        <strain evidence="4">I ESC-2004</strain>
    </source>
</reference>
<dbReference type="HOGENOM" id="CLU_046295_1_0_1"/>
<dbReference type="SUPFAM" id="SSF54495">
    <property type="entry name" value="UBC-like"/>
    <property type="match status" value="1"/>
</dbReference>
<dbReference type="OrthoDB" id="432412at2759"/>
<sequence>MNEGNETDVAEMLQLQVSEIEMLISMYPSSEEFVLDDALTMAQIQSFLDGNIGYDCVESRFGFTLKLTIDEVMSEIVCHLPHEYPGVPPEIFIRCEELTKSNHKSLGEKLQSFIVGLDRGEICLFPIVEWLQENTPKYITASKEEKSKELSTKSTKQINYDTTFSRLWIYSHHIYSKIKRKAILDYSAELNLTGFCMPGKPGIICVEGYSCMAEDFWHRIRRMTWKSIKMKDREDVEIGDKSVDDFRKFEKLEEKYFDPRQGKGRGAHSDRGMLFHYLEEHGCGAIFLVYFGVDGKCADDSE</sequence>
<dbReference type="FunCoup" id="R7U433">
    <property type="interactions" value="13"/>
</dbReference>
<dbReference type="Gene3D" id="3.10.110.10">
    <property type="entry name" value="Ubiquitin Conjugating Enzyme"/>
    <property type="match status" value="1"/>
</dbReference>
<dbReference type="InterPro" id="IPR010541">
    <property type="entry name" value="Prp3_C"/>
</dbReference>
<evidence type="ECO:0000259" key="1">
    <source>
        <dbReference type="PROSITE" id="PS50908"/>
    </source>
</evidence>
<keyword evidence="4" id="KW-1185">Reference proteome</keyword>
<organism evidence="2">
    <name type="scientific">Capitella teleta</name>
    <name type="common">Polychaete worm</name>
    <dbReference type="NCBI Taxonomy" id="283909"/>
    <lineage>
        <taxon>Eukaryota</taxon>
        <taxon>Metazoa</taxon>
        <taxon>Spiralia</taxon>
        <taxon>Lophotrochozoa</taxon>
        <taxon>Annelida</taxon>
        <taxon>Polychaeta</taxon>
        <taxon>Sedentaria</taxon>
        <taxon>Scolecida</taxon>
        <taxon>Capitellidae</taxon>
        <taxon>Capitella</taxon>
    </lineage>
</organism>
<evidence type="ECO:0000313" key="3">
    <source>
        <dbReference type="EnsemblMetazoa" id="CapteP124827"/>
    </source>
</evidence>
<protein>
    <recommendedName>
        <fullName evidence="1">RWD domain-containing protein</fullName>
    </recommendedName>
</protein>
<dbReference type="PANTHER" id="PTHR15955:SF8">
    <property type="entry name" value="RWD DOMAIN-CONTAINING PROTEIN 2B-RELATED"/>
    <property type="match status" value="1"/>
</dbReference>
<dbReference type="Pfam" id="PF05773">
    <property type="entry name" value="RWD"/>
    <property type="match status" value="1"/>
</dbReference>
<proteinExistence type="predicted"/>
<reference evidence="3" key="3">
    <citation type="submission" date="2015-06" db="UniProtKB">
        <authorList>
            <consortium name="EnsemblMetazoa"/>
        </authorList>
    </citation>
    <scope>IDENTIFICATION</scope>
</reference>
<dbReference type="InterPro" id="IPR059181">
    <property type="entry name" value="RWDD2A-B_C"/>
</dbReference>
<dbReference type="CDD" id="cd23829">
    <property type="entry name" value="RWD_RWDD2"/>
    <property type="match status" value="1"/>
</dbReference>
<dbReference type="PANTHER" id="PTHR15955">
    <property type="entry name" value="RWD DOMAIN CONTAINING PROTEIN 2"/>
    <property type="match status" value="1"/>
</dbReference>
<dbReference type="EMBL" id="KB307920">
    <property type="protein sequence ID" value="ELT98431.1"/>
    <property type="molecule type" value="Genomic_DNA"/>
</dbReference>
<evidence type="ECO:0000313" key="4">
    <source>
        <dbReference type="Proteomes" id="UP000014760"/>
    </source>
</evidence>
<gene>
    <name evidence="2" type="ORF">CAPTEDRAFT_124827</name>
</gene>
<dbReference type="PIRSF" id="PIRSF038021">
    <property type="entry name" value="UCP038021_RWDD2"/>
    <property type="match status" value="1"/>
</dbReference>
<dbReference type="CDD" id="cd24163">
    <property type="entry name" value="RWDD2_C"/>
    <property type="match status" value="1"/>
</dbReference>
<dbReference type="EnsemblMetazoa" id="CapteT124827">
    <property type="protein sequence ID" value="CapteP124827"/>
    <property type="gene ID" value="CapteG124827"/>
</dbReference>
<dbReference type="OMA" id="IDAYMSF"/>
<dbReference type="EMBL" id="AMQN01002032">
    <property type="status" value="NOT_ANNOTATED_CDS"/>
    <property type="molecule type" value="Genomic_DNA"/>
</dbReference>
<dbReference type="InterPro" id="IPR006575">
    <property type="entry name" value="RWD_dom"/>
</dbReference>
<accession>R7U433</accession>
<dbReference type="AlphaFoldDB" id="R7U433"/>
<feature type="domain" description="RWD" evidence="1">
    <location>
        <begin position="18"/>
        <end position="138"/>
    </location>
</feature>
<dbReference type="STRING" id="283909.R7U433"/>
<evidence type="ECO:0000313" key="2">
    <source>
        <dbReference type="EMBL" id="ELT98431.1"/>
    </source>
</evidence>
<dbReference type="SMART" id="SM00591">
    <property type="entry name" value="RWD"/>
    <property type="match status" value="1"/>
</dbReference>
<dbReference type="InterPro" id="IPR017359">
    <property type="entry name" value="Phi-like"/>
</dbReference>
<reference evidence="2 4" key="2">
    <citation type="journal article" date="2013" name="Nature">
        <title>Insights into bilaterian evolution from three spiralian genomes.</title>
        <authorList>
            <person name="Simakov O."/>
            <person name="Marletaz F."/>
            <person name="Cho S.J."/>
            <person name="Edsinger-Gonzales E."/>
            <person name="Havlak P."/>
            <person name="Hellsten U."/>
            <person name="Kuo D.H."/>
            <person name="Larsson T."/>
            <person name="Lv J."/>
            <person name="Arendt D."/>
            <person name="Savage R."/>
            <person name="Osoegawa K."/>
            <person name="de Jong P."/>
            <person name="Grimwood J."/>
            <person name="Chapman J.A."/>
            <person name="Shapiro H."/>
            <person name="Aerts A."/>
            <person name="Otillar R.P."/>
            <person name="Terry A.Y."/>
            <person name="Boore J.L."/>
            <person name="Grigoriev I.V."/>
            <person name="Lindberg D.R."/>
            <person name="Seaver E.C."/>
            <person name="Weisblat D.A."/>
            <person name="Putnam N.H."/>
            <person name="Rokhsar D.S."/>
        </authorList>
    </citation>
    <scope>NUCLEOTIDE SEQUENCE</scope>
    <source>
        <strain evidence="2 4">I ESC-2004</strain>
    </source>
</reference>